<protein>
    <submittedName>
        <fullName evidence="4">Universal stress protein</fullName>
    </submittedName>
</protein>
<evidence type="ECO:0000313" key="4">
    <source>
        <dbReference type="EMBL" id="TQF02813.1"/>
    </source>
</evidence>
<evidence type="ECO:0000256" key="2">
    <source>
        <dbReference type="SAM" id="MobiDB-lite"/>
    </source>
</evidence>
<proteinExistence type="inferred from homology"/>
<dbReference type="InterPro" id="IPR006015">
    <property type="entry name" value="Universal_stress_UspA"/>
</dbReference>
<organism evidence="4 5">
    <name type="scientific">Kitasatospora acidiphila</name>
    <dbReference type="NCBI Taxonomy" id="2567942"/>
    <lineage>
        <taxon>Bacteria</taxon>
        <taxon>Bacillati</taxon>
        <taxon>Actinomycetota</taxon>
        <taxon>Actinomycetes</taxon>
        <taxon>Kitasatosporales</taxon>
        <taxon>Streptomycetaceae</taxon>
        <taxon>Kitasatospora</taxon>
    </lineage>
</organism>
<dbReference type="InterPro" id="IPR006016">
    <property type="entry name" value="UspA"/>
</dbReference>
<sequence length="294" mass="30572">MTHHVLTGIDGSPNSESAASWAAGEAQRRGAALRLLHAWPWLSPQDAEDTGDFRPGDLRPAALRALSQCAERIRQDYPGLVIETTVIGDDPVDALVKAAEGQELLVLGSRGLGGFAGLLTGSVALAVAARVNIPAVLVRADRPASPHNGTVSRGEVVVGVDTRQPGSAVVDFAFAEAARRGARLRAVHGWDPVPLWAATGWVPPRSEIAAREAAVKRLLTESLAAGRAAHPDVPLVVEVRHGSAASAVVAAGEGADLVVVGRHDRHHPLGMRLGPVAHAVLHHAAAPVAVIPHI</sequence>
<dbReference type="PANTHER" id="PTHR46268:SF6">
    <property type="entry name" value="UNIVERSAL STRESS PROTEIN UP12"/>
    <property type="match status" value="1"/>
</dbReference>
<feature type="region of interest" description="Disordered" evidence="2">
    <location>
        <begin position="1"/>
        <end position="23"/>
    </location>
</feature>
<evidence type="ECO:0000313" key="5">
    <source>
        <dbReference type="Proteomes" id="UP000319103"/>
    </source>
</evidence>
<dbReference type="PANTHER" id="PTHR46268">
    <property type="entry name" value="STRESS RESPONSE PROTEIN NHAX"/>
    <property type="match status" value="1"/>
</dbReference>
<keyword evidence="5" id="KW-1185">Reference proteome</keyword>
<dbReference type="OrthoDB" id="4867015at2"/>
<evidence type="ECO:0000259" key="3">
    <source>
        <dbReference type="Pfam" id="PF00582"/>
    </source>
</evidence>
<feature type="domain" description="UspA" evidence="3">
    <location>
        <begin position="1"/>
        <end position="139"/>
    </location>
</feature>
<dbReference type="PRINTS" id="PR01438">
    <property type="entry name" value="UNVRSLSTRESS"/>
</dbReference>
<feature type="domain" description="UspA" evidence="3">
    <location>
        <begin position="156"/>
        <end position="292"/>
    </location>
</feature>
<dbReference type="RefSeq" id="WP_141633503.1">
    <property type="nucleotide sequence ID" value="NZ_VIGB01000003.1"/>
</dbReference>
<dbReference type="AlphaFoldDB" id="A0A540W1D4"/>
<dbReference type="Proteomes" id="UP000319103">
    <property type="component" value="Unassembled WGS sequence"/>
</dbReference>
<comment type="similarity">
    <text evidence="1">Belongs to the universal stress protein A family.</text>
</comment>
<reference evidence="4 5" key="1">
    <citation type="submission" date="2019-06" db="EMBL/GenBank/DDBJ databases">
        <title>Description of Kitasatospora acidophila sp. nov. isolated from pine grove soil, and reclassification of Streptomyces novaecaesareae to Kitasatospora novaeceasareae comb. nov.</title>
        <authorList>
            <person name="Kim M.J."/>
        </authorList>
    </citation>
    <scope>NUCLEOTIDE SEQUENCE [LARGE SCALE GENOMIC DNA]</scope>
    <source>
        <strain evidence="4 5">MMS16-CNU292</strain>
    </source>
</reference>
<comment type="caution">
    <text evidence="4">The sequence shown here is derived from an EMBL/GenBank/DDBJ whole genome shotgun (WGS) entry which is preliminary data.</text>
</comment>
<dbReference type="InterPro" id="IPR014729">
    <property type="entry name" value="Rossmann-like_a/b/a_fold"/>
</dbReference>
<dbReference type="SUPFAM" id="SSF52402">
    <property type="entry name" value="Adenine nucleotide alpha hydrolases-like"/>
    <property type="match status" value="2"/>
</dbReference>
<accession>A0A540W1D4</accession>
<dbReference type="Gene3D" id="3.40.50.620">
    <property type="entry name" value="HUPs"/>
    <property type="match status" value="2"/>
</dbReference>
<evidence type="ECO:0000256" key="1">
    <source>
        <dbReference type="ARBA" id="ARBA00008791"/>
    </source>
</evidence>
<dbReference type="EMBL" id="VIGB01000003">
    <property type="protein sequence ID" value="TQF02813.1"/>
    <property type="molecule type" value="Genomic_DNA"/>
</dbReference>
<name>A0A540W1D4_9ACTN</name>
<gene>
    <name evidence="4" type="ORF">E6W39_11785</name>
</gene>
<dbReference type="Pfam" id="PF00582">
    <property type="entry name" value="Usp"/>
    <property type="match status" value="2"/>
</dbReference>